<dbReference type="CDD" id="cd05151">
    <property type="entry name" value="ChoK-like"/>
    <property type="match status" value="1"/>
</dbReference>
<comment type="caution">
    <text evidence="1">The sequence shown here is derived from an EMBL/GenBank/DDBJ whole genome shotgun (WGS) entry which is preliminary data.</text>
</comment>
<name>A0A4S2AYT8_9BACE</name>
<dbReference type="InterPro" id="IPR011009">
    <property type="entry name" value="Kinase-like_dom_sf"/>
</dbReference>
<dbReference type="PANTHER" id="PTHR40086">
    <property type="entry name" value="PHOSPHOTRANSFERASE YTMP-RELATED"/>
    <property type="match status" value="1"/>
</dbReference>
<dbReference type="Proteomes" id="UP000305751">
    <property type="component" value="Unassembled WGS sequence"/>
</dbReference>
<dbReference type="GO" id="GO:0016301">
    <property type="term" value="F:kinase activity"/>
    <property type="evidence" value="ECO:0007669"/>
    <property type="project" value="UniProtKB-KW"/>
</dbReference>
<dbReference type="Gene3D" id="3.30.200.20">
    <property type="entry name" value="Phosphorylase Kinase, domain 1"/>
    <property type="match status" value="1"/>
</dbReference>
<evidence type="ECO:0000313" key="2">
    <source>
        <dbReference type="Proteomes" id="UP000305751"/>
    </source>
</evidence>
<protein>
    <submittedName>
        <fullName evidence="1">Choline kinase</fullName>
    </submittedName>
</protein>
<dbReference type="InterPro" id="IPR052077">
    <property type="entry name" value="CcrZ_PhaseVar_Mediator"/>
</dbReference>
<proteinExistence type="predicted"/>
<keyword evidence="2" id="KW-1185">Reference proteome</keyword>
<dbReference type="RefSeq" id="WP_136013842.1">
    <property type="nucleotide sequence ID" value="NZ_CANSXW010000130.1"/>
</dbReference>
<keyword evidence="1" id="KW-0418">Kinase</keyword>
<gene>
    <name evidence="1" type="ORF">E5356_05640</name>
</gene>
<sequence>MRTAVILAARKEYDSKTPYPLMPLDDGSCLIQRTIDNLLELDFNKIFLVVGFCAQAFEQYASQCVQIIRNDDYAFTASMGSLAVVAPLVSEDFLLIEGDVFYEKKVLKTLCESSYANCLSLTEESGNGDEAFAETKNGFVTKISKDRHRIVKFAGEMLGITKLSLSTFRRMMELWKESNNPYVNYEYVLFDVTDAIERPYVMFPNLIWGDVDCRSDYEKLINDTALRLRRKENPFDRANLLEYLGNIFSEQDVSSVAIEQIGGMSNKNFKVTFNNKEYVLRVPGNGSEGMVERKNEECNSMLGCEMGVNPAILYFDSETGVKLAEFISNAETLNSATIQRTDNLKTVTDILKRLHNSSVRLNNEFNVFHEIIRYEQLMELVGARMYEGWQKVRKAIFDLESYLNELGIILKPCHNDLVPENFIKDECGKVYLIDWEYSGMNDPMSDLAAMLLEANFTEENVDFVLNRYFDGDIPANTKLKITIYQILLDYLWAIWTVVKEAKGDDFGTYGRDRYYRAIENLKKINRI</sequence>
<dbReference type="InterPro" id="IPR029044">
    <property type="entry name" value="Nucleotide-diphossugar_trans"/>
</dbReference>
<organism evidence="1 2">
    <name type="scientific">Bacteroides acidifaciens</name>
    <dbReference type="NCBI Taxonomy" id="85831"/>
    <lineage>
        <taxon>Bacteria</taxon>
        <taxon>Pseudomonadati</taxon>
        <taxon>Bacteroidota</taxon>
        <taxon>Bacteroidia</taxon>
        <taxon>Bacteroidales</taxon>
        <taxon>Bacteroidaceae</taxon>
        <taxon>Bacteroides</taxon>
    </lineage>
</organism>
<keyword evidence="1" id="KW-0808">Transferase</keyword>
<dbReference type="Pfam" id="PF01633">
    <property type="entry name" value="Choline_kinase"/>
    <property type="match status" value="1"/>
</dbReference>
<reference evidence="1 2" key="1">
    <citation type="submission" date="2019-04" db="EMBL/GenBank/DDBJ databases">
        <title>Microbes associate with the intestines of laboratory mice.</title>
        <authorList>
            <person name="Navarre W."/>
            <person name="Wong E."/>
            <person name="Huang K."/>
            <person name="Tropini C."/>
            <person name="Ng K."/>
            <person name="Yu B."/>
        </authorList>
    </citation>
    <scope>NUCLEOTIDE SEQUENCE [LARGE SCALE GENOMIC DNA]</scope>
    <source>
        <strain evidence="1 2">NM70_E10</strain>
    </source>
</reference>
<dbReference type="SUPFAM" id="SSF53448">
    <property type="entry name" value="Nucleotide-diphospho-sugar transferases"/>
    <property type="match status" value="1"/>
</dbReference>
<dbReference type="EMBL" id="SRZA01000010">
    <property type="protein sequence ID" value="TGY06779.1"/>
    <property type="molecule type" value="Genomic_DNA"/>
</dbReference>
<dbReference type="AlphaFoldDB" id="A0A4S2AYT8"/>
<dbReference type="Gene3D" id="3.90.550.10">
    <property type="entry name" value="Spore Coat Polysaccharide Biosynthesis Protein SpsA, Chain A"/>
    <property type="match status" value="1"/>
</dbReference>
<dbReference type="Gene3D" id="3.90.1200.10">
    <property type="match status" value="1"/>
</dbReference>
<evidence type="ECO:0000313" key="1">
    <source>
        <dbReference type="EMBL" id="TGY06779.1"/>
    </source>
</evidence>
<dbReference type="SUPFAM" id="SSF56112">
    <property type="entry name" value="Protein kinase-like (PK-like)"/>
    <property type="match status" value="1"/>
</dbReference>
<dbReference type="PANTHER" id="PTHR40086:SF1">
    <property type="entry name" value="CELL CYCLE REGULATOR CCRZ"/>
    <property type="match status" value="1"/>
</dbReference>
<accession>A0A4S2AYT8</accession>